<organism evidence="1 2">
    <name type="scientific">Kribbella aluminosa</name>
    <dbReference type="NCBI Taxonomy" id="416017"/>
    <lineage>
        <taxon>Bacteria</taxon>
        <taxon>Bacillati</taxon>
        <taxon>Actinomycetota</taxon>
        <taxon>Actinomycetes</taxon>
        <taxon>Propionibacteriales</taxon>
        <taxon>Kribbellaceae</taxon>
        <taxon>Kribbella</taxon>
    </lineage>
</organism>
<dbReference type="Proteomes" id="UP000755585">
    <property type="component" value="Unassembled WGS sequence"/>
</dbReference>
<keyword evidence="2" id="KW-1185">Reference proteome</keyword>
<gene>
    <name evidence="1" type="ORF">JOF29_007190</name>
</gene>
<protein>
    <submittedName>
        <fullName evidence="1">Uncharacterized protein</fullName>
    </submittedName>
</protein>
<dbReference type="RefSeq" id="WP_281067458.1">
    <property type="nucleotide sequence ID" value="NZ_BAAAVU010000023.1"/>
</dbReference>
<name>A0ABS4UWR9_9ACTN</name>
<accession>A0ABS4UWR9</accession>
<evidence type="ECO:0000313" key="1">
    <source>
        <dbReference type="EMBL" id="MBP2356080.1"/>
    </source>
</evidence>
<reference evidence="1 2" key="1">
    <citation type="submission" date="2021-03" db="EMBL/GenBank/DDBJ databases">
        <title>Sequencing the genomes of 1000 actinobacteria strains.</title>
        <authorList>
            <person name="Klenk H.-P."/>
        </authorList>
    </citation>
    <scope>NUCLEOTIDE SEQUENCE [LARGE SCALE GENOMIC DNA]</scope>
    <source>
        <strain evidence="1 2">DSM 18824</strain>
    </source>
</reference>
<proteinExistence type="predicted"/>
<dbReference type="EMBL" id="JAGINT010000002">
    <property type="protein sequence ID" value="MBP2356080.1"/>
    <property type="molecule type" value="Genomic_DNA"/>
</dbReference>
<comment type="caution">
    <text evidence="1">The sequence shown here is derived from an EMBL/GenBank/DDBJ whole genome shotgun (WGS) entry which is preliminary data.</text>
</comment>
<evidence type="ECO:0000313" key="2">
    <source>
        <dbReference type="Proteomes" id="UP000755585"/>
    </source>
</evidence>
<sequence length="41" mass="4852">MTTHRFVFCVDSRTIWKSLASFAPDRSERLCDATRVVVHRR</sequence>